<evidence type="ECO:0000313" key="2">
    <source>
        <dbReference type="EMBL" id="CAJ0571672.1"/>
    </source>
</evidence>
<feature type="non-terminal residue" evidence="2">
    <location>
        <position position="92"/>
    </location>
</feature>
<accession>A0AA36CM81</accession>
<keyword evidence="1" id="KW-1133">Transmembrane helix</keyword>
<proteinExistence type="predicted"/>
<keyword evidence="3" id="KW-1185">Reference proteome</keyword>
<dbReference type="Proteomes" id="UP001177023">
    <property type="component" value="Unassembled WGS sequence"/>
</dbReference>
<evidence type="ECO:0000313" key="3">
    <source>
        <dbReference type="Proteomes" id="UP001177023"/>
    </source>
</evidence>
<protein>
    <submittedName>
        <fullName evidence="2">Uncharacterized protein</fullName>
    </submittedName>
</protein>
<dbReference type="AlphaFoldDB" id="A0AA36CM81"/>
<name>A0AA36CM81_9BILA</name>
<evidence type="ECO:0000256" key="1">
    <source>
        <dbReference type="SAM" id="Phobius"/>
    </source>
</evidence>
<organism evidence="2 3">
    <name type="scientific">Mesorhabditis spiculigera</name>
    <dbReference type="NCBI Taxonomy" id="96644"/>
    <lineage>
        <taxon>Eukaryota</taxon>
        <taxon>Metazoa</taxon>
        <taxon>Ecdysozoa</taxon>
        <taxon>Nematoda</taxon>
        <taxon>Chromadorea</taxon>
        <taxon>Rhabditida</taxon>
        <taxon>Rhabditina</taxon>
        <taxon>Rhabditomorpha</taxon>
        <taxon>Rhabditoidea</taxon>
        <taxon>Rhabditidae</taxon>
        <taxon>Mesorhabditinae</taxon>
        <taxon>Mesorhabditis</taxon>
    </lineage>
</organism>
<gene>
    <name evidence="2" type="ORF">MSPICULIGERA_LOCUS10073</name>
</gene>
<reference evidence="2" key="1">
    <citation type="submission" date="2023-06" db="EMBL/GenBank/DDBJ databases">
        <authorList>
            <person name="Delattre M."/>
        </authorList>
    </citation>
    <scope>NUCLEOTIDE SEQUENCE</scope>
    <source>
        <strain evidence="2">AF72</strain>
    </source>
</reference>
<sequence>MLMDVPRTQAAAAQAEVLLDHKLMLLKPEWSQGKADFVDDVDVIGLMLLLLLKPAMKLSKLTQVHFKAIPTSLMMMVLLAHMLLVLKLKRSF</sequence>
<keyword evidence="1" id="KW-0472">Membrane</keyword>
<dbReference type="EMBL" id="CATQJA010002577">
    <property type="protein sequence ID" value="CAJ0571672.1"/>
    <property type="molecule type" value="Genomic_DNA"/>
</dbReference>
<keyword evidence="1" id="KW-0812">Transmembrane</keyword>
<feature type="transmembrane region" description="Helical" evidence="1">
    <location>
        <begin position="68"/>
        <end position="86"/>
    </location>
</feature>
<comment type="caution">
    <text evidence="2">The sequence shown here is derived from an EMBL/GenBank/DDBJ whole genome shotgun (WGS) entry which is preliminary data.</text>
</comment>